<dbReference type="EMBL" id="KV784353">
    <property type="protein sequence ID" value="OEU22737.1"/>
    <property type="molecule type" value="Genomic_DNA"/>
</dbReference>
<feature type="chain" id="PRO_5009193679" evidence="2">
    <location>
        <begin position="28"/>
        <end position="867"/>
    </location>
</feature>
<dbReference type="Proteomes" id="UP000095751">
    <property type="component" value="Unassembled WGS sequence"/>
</dbReference>
<evidence type="ECO:0000256" key="1">
    <source>
        <dbReference type="SAM" id="MobiDB-lite"/>
    </source>
</evidence>
<feature type="signal peptide" evidence="2">
    <location>
        <begin position="1"/>
        <end position="27"/>
    </location>
</feature>
<dbReference type="PANTHER" id="PTHR33645">
    <property type="entry name" value="AMINOPEPTIDASE (DUF3754)"/>
    <property type="match status" value="1"/>
</dbReference>
<dbReference type="InterPro" id="IPR022227">
    <property type="entry name" value="DUF3754"/>
</dbReference>
<dbReference type="AlphaFoldDB" id="A0A1E7FX70"/>
<dbReference type="InParanoid" id="A0A1E7FX70"/>
<evidence type="ECO:0000313" key="3">
    <source>
        <dbReference type="EMBL" id="OEU22737.1"/>
    </source>
</evidence>
<feature type="region of interest" description="Disordered" evidence="1">
    <location>
        <begin position="842"/>
        <end position="867"/>
    </location>
</feature>
<evidence type="ECO:0000313" key="4">
    <source>
        <dbReference type="Proteomes" id="UP000095751"/>
    </source>
</evidence>
<gene>
    <name evidence="3" type="ORF">FRACYDRAFT_232896</name>
</gene>
<organism evidence="3 4">
    <name type="scientific">Fragilariopsis cylindrus CCMP1102</name>
    <dbReference type="NCBI Taxonomy" id="635003"/>
    <lineage>
        <taxon>Eukaryota</taxon>
        <taxon>Sar</taxon>
        <taxon>Stramenopiles</taxon>
        <taxon>Ochrophyta</taxon>
        <taxon>Bacillariophyta</taxon>
        <taxon>Bacillariophyceae</taxon>
        <taxon>Bacillariophycidae</taxon>
        <taxon>Bacillariales</taxon>
        <taxon>Bacillariaceae</taxon>
        <taxon>Fragilariopsis</taxon>
    </lineage>
</organism>
<keyword evidence="4" id="KW-1185">Reference proteome</keyword>
<reference evidence="3 4" key="1">
    <citation type="submission" date="2016-09" db="EMBL/GenBank/DDBJ databases">
        <title>Extensive genetic diversity and differential bi-allelic expression allows diatom success in the polar Southern Ocean.</title>
        <authorList>
            <consortium name="DOE Joint Genome Institute"/>
            <person name="Mock T."/>
            <person name="Otillar R.P."/>
            <person name="Strauss J."/>
            <person name="Dupont C."/>
            <person name="Frickenhaus S."/>
            <person name="Maumus F."/>
            <person name="Mcmullan M."/>
            <person name="Sanges R."/>
            <person name="Schmutz J."/>
            <person name="Toseland A."/>
            <person name="Valas R."/>
            <person name="Veluchamy A."/>
            <person name="Ward B.J."/>
            <person name="Allen A."/>
            <person name="Barry K."/>
            <person name="Falciatore A."/>
            <person name="Ferrante M."/>
            <person name="Fortunato A.E."/>
            <person name="Gloeckner G."/>
            <person name="Gruber A."/>
            <person name="Hipkin R."/>
            <person name="Janech M."/>
            <person name="Kroth P."/>
            <person name="Leese F."/>
            <person name="Lindquist E."/>
            <person name="Lyon B.R."/>
            <person name="Martin J."/>
            <person name="Mayer C."/>
            <person name="Parker M."/>
            <person name="Quesneville H."/>
            <person name="Raymond J."/>
            <person name="Uhlig C."/>
            <person name="Valentin K.U."/>
            <person name="Worden A.Z."/>
            <person name="Armbrust E.V."/>
            <person name="Bowler C."/>
            <person name="Green B."/>
            <person name="Moulton V."/>
            <person name="Van Oosterhout C."/>
            <person name="Grigoriev I."/>
        </authorList>
    </citation>
    <scope>NUCLEOTIDE SEQUENCE [LARGE SCALE GENOMIC DNA]</scope>
    <source>
        <strain evidence="3 4">CCMP1102</strain>
    </source>
</reference>
<name>A0A1E7FX70_9STRA</name>
<dbReference type="KEGG" id="fcy:FRACYDRAFT_232896"/>
<protein>
    <submittedName>
        <fullName evidence="3">Uncharacterized protein</fullName>
    </submittedName>
</protein>
<dbReference type="OrthoDB" id="2020015at2759"/>
<sequence length="867" mass="99638">MMQMKRPNQESLALLLFLLALVRESFPFLLPQQPSSRRYDCWVTRTSKTSRQFAYINSDGDVDFEKFKDELDSQVDQELFVPASNDTGSVIEPSTLPPNLYQQPYLLDKLDAYYHAQARKIVHKRPYVHYNSNSNEQSSLHIDKDAITDDQKTIKLESKNTKHHNLSEYGDNKSGPDISVLRQSLEDSGFELLSKRDIDLCESLNAGYLLRLSISPDVKELDPIISKEFYPERFYNNGTLIKETDGIEDLLFDGRILVYWRGYSQEVTKGRLLLPKIDYLQASLVQRAAAKLKNKLDRVESIIFRSIRSKTRLLRRYIYFGLMRVKEKLQIKQFARWIESIISDEIKAEYQVGISGIDFSKEEQENIGIKKGSALNTKKTGLFKLNRYGGAKIRSVGSPDETDALDPFTICESYYDGEDIQSVNNRQNTTNSSEAVFKNTIYEDMYNSNNNAYTCSYDGRQGGSDKELPRMQLLERVGISNLIDVFTSVGRRRLLKSLFAKSELVEPTYEEVVVIWRPLVKQKKKIGPPKIVSEFADMFDFEGFEQPKEPKEEESEHQQGNLEIRLFEQVPMSNLQAVLPKTKLVFRPADAFLFDTISFATLAIVMSSIKFDSYRLDLLALVSFTLWLLRTVFRYSNKLARYDLLVKTFLTSKISQRNAGAFQYLAYEAGSQRAIRAALVHRCMLNAYEKAEYSYLNDPESPALTQSIFEQSCETEVNQLLNTKNEVNLDAKGAIKDLQDLRLLYSSESEDRITMVKDMTSSTETLEAIWMELLDNKEKVSPTTHGPDTNSTTLVEVDIIEDEIELDSDGLFDSKNAIDWQERRKAFTIALDKNTNAGISKAKEFLRNRNERNRTIRDDSRQSEDIE</sequence>
<dbReference type="PANTHER" id="PTHR33645:SF2">
    <property type="entry name" value="FAMILY PROTEIN, PUTATIVE (DUF3754)-RELATED"/>
    <property type="match status" value="1"/>
</dbReference>
<proteinExistence type="predicted"/>
<keyword evidence="2" id="KW-0732">Signal</keyword>
<accession>A0A1E7FX70</accession>
<dbReference type="Pfam" id="PF12576">
    <property type="entry name" value="DUF3754"/>
    <property type="match status" value="1"/>
</dbReference>
<evidence type="ECO:0000256" key="2">
    <source>
        <dbReference type="SAM" id="SignalP"/>
    </source>
</evidence>